<feature type="transmembrane region" description="Helical" evidence="1">
    <location>
        <begin position="41"/>
        <end position="60"/>
    </location>
</feature>
<evidence type="ECO:0000256" key="1">
    <source>
        <dbReference type="SAM" id="Phobius"/>
    </source>
</evidence>
<organism evidence="2 3">
    <name type="scientific">Aliarcobacter thereius</name>
    <dbReference type="NCBI Taxonomy" id="544718"/>
    <lineage>
        <taxon>Bacteria</taxon>
        <taxon>Pseudomonadati</taxon>
        <taxon>Campylobacterota</taxon>
        <taxon>Epsilonproteobacteria</taxon>
        <taxon>Campylobacterales</taxon>
        <taxon>Arcobacteraceae</taxon>
        <taxon>Aliarcobacter</taxon>
    </lineage>
</organism>
<keyword evidence="1" id="KW-0812">Transmembrane</keyword>
<dbReference type="AlphaFoldDB" id="A0A1C0B7J5"/>
<feature type="transmembrane region" description="Helical" evidence="1">
    <location>
        <begin position="144"/>
        <end position="166"/>
    </location>
</feature>
<dbReference type="Proteomes" id="UP000093281">
    <property type="component" value="Unassembled WGS sequence"/>
</dbReference>
<feature type="transmembrane region" description="Helical" evidence="1">
    <location>
        <begin position="66"/>
        <end position="87"/>
    </location>
</feature>
<accession>A0A1C0B7J5</accession>
<dbReference type="OrthoDB" id="5363578at2"/>
<dbReference type="EMBL" id="LCUJ01000002">
    <property type="protein sequence ID" value="OCL99553.1"/>
    <property type="molecule type" value="Genomic_DNA"/>
</dbReference>
<proteinExistence type="predicted"/>
<evidence type="ECO:0000313" key="2">
    <source>
        <dbReference type="EMBL" id="OCL99553.1"/>
    </source>
</evidence>
<name>A0A1C0B7J5_9BACT</name>
<dbReference type="RefSeq" id="WP_066185510.1">
    <property type="nucleotide sequence ID" value="NZ_LCUJ01000002.1"/>
</dbReference>
<keyword evidence="1" id="KW-1133">Transmembrane helix</keyword>
<evidence type="ECO:0000313" key="3">
    <source>
        <dbReference type="Proteomes" id="UP000093281"/>
    </source>
</evidence>
<sequence>MNEYEKLDVESYEHNLKLYNESIRKDLDITLTSTIPTQKNLMKTILWLNSSVIGLCLAAVSKNFAIFYISMPFVFSYLAIITILYSLKDGRVKTLGSPPIKSIENITPNEYEKINGLITLNESYKKALDNNVELIQKRAKKIAFATKMTILSIISIFIIAVLYVNINFMKGG</sequence>
<protein>
    <submittedName>
        <fullName evidence="2">Uncharacterized protein</fullName>
    </submittedName>
</protein>
<reference evidence="3" key="1">
    <citation type="submission" date="2015-05" db="EMBL/GenBank/DDBJ databases">
        <authorList>
            <person name="Rovetto F."/>
            <person name="Cocolin L."/>
            <person name="Illeghems K."/>
            <person name="Van Nieuwerburgh F."/>
            <person name="Houf K."/>
        </authorList>
    </citation>
    <scope>NUCLEOTIDE SEQUENCE [LARGE SCALE GENOMIC DNA]</scope>
    <source>
        <strain evidence="3">DU22</strain>
    </source>
</reference>
<comment type="caution">
    <text evidence="2">The sequence shown here is derived from an EMBL/GenBank/DDBJ whole genome shotgun (WGS) entry which is preliminary data.</text>
</comment>
<gene>
    <name evidence="2" type="ORF">AAX29_00594</name>
</gene>
<keyword evidence="1" id="KW-0472">Membrane</keyword>